<evidence type="ECO:0000313" key="2">
    <source>
        <dbReference type="Proteomes" id="UP000283374"/>
    </source>
</evidence>
<protein>
    <submittedName>
        <fullName evidence="1">Uncharacterized protein</fullName>
    </submittedName>
</protein>
<sequence>MPTARRSVVEATRDVAAAFLLPQDDATEAAWEAFGDVEEILAVLAGGLRRSGLTSEASVALDKAVRRFRGRDQAGTTADQRDVVERLLDAVATTTGHRVPGAD</sequence>
<dbReference type="AlphaFoldDB" id="A0A413RH55"/>
<reference evidence="1 2" key="1">
    <citation type="submission" date="2018-08" db="EMBL/GenBank/DDBJ databases">
        <title>Cellulomonas rhizosphaerae sp. nov., a novel actinomycete isolated from soil.</title>
        <authorList>
            <person name="Tian Y."/>
        </authorList>
    </citation>
    <scope>NUCLEOTIDE SEQUENCE [LARGE SCALE GENOMIC DNA]</scope>
    <source>
        <strain evidence="1 2">NEAU-TCZ24</strain>
    </source>
</reference>
<dbReference type="Proteomes" id="UP000283374">
    <property type="component" value="Unassembled WGS sequence"/>
</dbReference>
<proteinExistence type="predicted"/>
<evidence type="ECO:0000313" key="1">
    <source>
        <dbReference type="EMBL" id="RHA37127.1"/>
    </source>
</evidence>
<name>A0A413RH55_9CELL</name>
<keyword evidence="2" id="KW-1185">Reference proteome</keyword>
<comment type="caution">
    <text evidence="1">The sequence shown here is derived from an EMBL/GenBank/DDBJ whole genome shotgun (WGS) entry which is preliminary data.</text>
</comment>
<dbReference type="EMBL" id="QWKP01000223">
    <property type="protein sequence ID" value="RHA37127.1"/>
    <property type="molecule type" value="Genomic_DNA"/>
</dbReference>
<organism evidence="1 2">
    <name type="scientific">Cellulomonas rhizosphaerae</name>
    <dbReference type="NCBI Taxonomy" id="2293719"/>
    <lineage>
        <taxon>Bacteria</taxon>
        <taxon>Bacillati</taxon>
        <taxon>Actinomycetota</taxon>
        <taxon>Actinomycetes</taxon>
        <taxon>Micrococcales</taxon>
        <taxon>Cellulomonadaceae</taxon>
        <taxon>Cellulomonas</taxon>
    </lineage>
</organism>
<accession>A0A413RH55</accession>
<gene>
    <name evidence="1" type="ORF">D1825_17755</name>
</gene>